<evidence type="ECO:0000256" key="4">
    <source>
        <dbReference type="ARBA" id="ARBA00022776"/>
    </source>
</evidence>
<dbReference type="PRINTS" id="PR00716">
    <property type="entry name" value="MPIPHPHTASE"/>
</dbReference>
<evidence type="ECO:0000256" key="2">
    <source>
        <dbReference type="ARBA" id="ARBA00013064"/>
    </source>
</evidence>
<dbReference type="GO" id="GO:0110032">
    <property type="term" value="P:positive regulation of G2/MI transition of meiotic cell cycle"/>
    <property type="evidence" value="ECO:0007669"/>
    <property type="project" value="TreeGrafter"/>
</dbReference>
<dbReference type="InterPro" id="IPR036873">
    <property type="entry name" value="Rhodanese-like_dom_sf"/>
</dbReference>
<dbReference type="GO" id="GO:0010971">
    <property type="term" value="P:positive regulation of G2/M transition of mitotic cell cycle"/>
    <property type="evidence" value="ECO:0007669"/>
    <property type="project" value="TreeGrafter"/>
</dbReference>
<dbReference type="SMART" id="SM00450">
    <property type="entry name" value="RHOD"/>
    <property type="match status" value="1"/>
</dbReference>
<evidence type="ECO:0000256" key="9">
    <source>
        <dbReference type="ARBA" id="ARBA00067190"/>
    </source>
</evidence>
<dbReference type="Pfam" id="PF00581">
    <property type="entry name" value="Rhodanese"/>
    <property type="match status" value="1"/>
</dbReference>
<keyword evidence="4 10" id="KW-0498">Mitosis</keyword>
<evidence type="ECO:0000256" key="6">
    <source>
        <dbReference type="ARBA" id="ARBA00022912"/>
    </source>
</evidence>
<evidence type="ECO:0000256" key="10">
    <source>
        <dbReference type="RuleBase" id="RU368028"/>
    </source>
</evidence>
<dbReference type="EC" id="3.1.3.48" evidence="2 10"/>
<evidence type="ECO:0000313" key="13">
    <source>
        <dbReference type="EMBL" id="KAK6348612.1"/>
    </source>
</evidence>
<dbReference type="CDD" id="cd01530">
    <property type="entry name" value="Cdc25"/>
    <property type="match status" value="1"/>
</dbReference>
<dbReference type="GO" id="GO:0051301">
    <property type="term" value="P:cell division"/>
    <property type="evidence" value="ECO:0007669"/>
    <property type="project" value="UniProtKB-UniRule"/>
</dbReference>
<evidence type="ECO:0000259" key="12">
    <source>
        <dbReference type="PROSITE" id="PS50206"/>
    </source>
</evidence>
<feature type="region of interest" description="Disordered" evidence="11">
    <location>
        <begin position="244"/>
        <end position="266"/>
    </location>
</feature>
<keyword evidence="5 10" id="KW-0378">Hydrolase</keyword>
<keyword evidence="14" id="KW-1185">Reference proteome</keyword>
<comment type="caution">
    <text evidence="13">The sequence shown here is derived from an EMBL/GenBank/DDBJ whole genome shotgun (WGS) entry which is preliminary data.</text>
</comment>
<dbReference type="InterPro" id="IPR000751">
    <property type="entry name" value="MPI_Phosphatase"/>
</dbReference>
<reference evidence="13 14" key="1">
    <citation type="submission" date="2019-10" db="EMBL/GenBank/DDBJ databases">
        <authorList>
            <person name="Palmer J.M."/>
        </authorList>
    </citation>
    <scope>NUCLEOTIDE SEQUENCE [LARGE SCALE GENOMIC DNA]</scope>
    <source>
        <strain evidence="13 14">TWF718</strain>
    </source>
</reference>
<dbReference type="SUPFAM" id="SSF52821">
    <property type="entry name" value="Rhodanese/Cell cycle control phosphatase"/>
    <property type="match status" value="1"/>
</dbReference>
<proteinExistence type="inferred from homology"/>
<evidence type="ECO:0000256" key="7">
    <source>
        <dbReference type="ARBA" id="ARBA00023306"/>
    </source>
</evidence>
<feature type="compositionally biased region" description="Basic and acidic residues" evidence="11">
    <location>
        <begin position="521"/>
        <end position="531"/>
    </location>
</feature>
<keyword evidence="6 10" id="KW-0904">Protein phosphatase</keyword>
<dbReference type="InterPro" id="IPR001763">
    <property type="entry name" value="Rhodanese-like_dom"/>
</dbReference>
<dbReference type="GO" id="GO:0004725">
    <property type="term" value="F:protein tyrosine phosphatase activity"/>
    <property type="evidence" value="ECO:0007669"/>
    <property type="project" value="UniProtKB-UniRule"/>
</dbReference>
<dbReference type="PROSITE" id="PS50206">
    <property type="entry name" value="RHODANESE_3"/>
    <property type="match status" value="1"/>
</dbReference>
<feature type="region of interest" description="Disordered" evidence="11">
    <location>
        <begin position="1"/>
        <end position="36"/>
    </location>
</feature>
<evidence type="ECO:0000256" key="5">
    <source>
        <dbReference type="ARBA" id="ARBA00022801"/>
    </source>
</evidence>
<dbReference type="Gene3D" id="3.40.250.10">
    <property type="entry name" value="Rhodanese-like domain"/>
    <property type="match status" value="1"/>
</dbReference>
<dbReference type="FunFam" id="3.40.250.10:FF:000021">
    <property type="entry name" value="M-phase inducer phosphatase cdc-25.2"/>
    <property type="match status" value="1"/>
</dbReference>
<dbReference type="GO" id="GO:0000086">
    <property type="term" value="P:G2/M transition of mitotic cell cycle"/>
    <property type="evidence" value="ECO:0007669"/>
    <property type="project" value="TreeGrafter"/>
</dbReference>
<comment type="catalytic activity">
    <reaction evidence="8 10">
        <text>O-phospho-L-tyrosyl-[protein] + H2O = L-tyrosyl-[protein] + phosphate</text>
        <dbReference type="Rhea" id="RHEA:10684"/>
        <dbReference type="Rhea" id="RHEA-COMP:10136"/>
        <dbReference type="Rhea" id="RHEA-COMP:20101"/>
        <dbReference type="ChEBI" id="CHEBI:15377"/>
        <dbReference type="ChEBI" id="CHEBI:43474"/>
        <dbReference type="ChEBI" id="CHEBI:46858"/>
        <dbReference type="ChEBI" id="CHEBI:61978"/>
        <dbReference type="EC" id="3.1.3.48"/>
    </reaction>
</comment>
<keyword evidence="3 10" id="KW-0132">Cell division</keyword>
<feature type="compositionally biased region" description="Polar residues" evidence="11">
    <location>
        <begin position="1"/>
        <end position="30"/>
    </location>
</feature>
<feature type="domain" description="Rhodanese" evidence="12">
    <location>
        <begin position="340"/>
        <end position="449"/>
    </location>
</feature>
<accession>A0AAN8RPP8</accession>
<gene>
    <name evidence="13" type="primary">CDC25</name>
    <name evidence="13" type="ORF">TWF718_006401</name>
</gene>
<evidence type="ECO:0000256" key="11">
    <source>
        <dbReference type="SAM" id="MobiDB-lite"/>
    </source>
</evidence>
<dbReference type="Proteomes" id="UP001313282">
    <property type="component" value="Unassembled WGS sequence"/>
</dbReference>
<organism evidence="13 14">
    <name type="scientific">Orbilia javanica</name>
    <dbReference type="NCBI Taxonomy" id="47235"/>
    <lineage>
        <taxon>Eukaryota</taxon>
        <taxon>Fungi</taxon>
        <taxon>Dikarya</taxon>
        <taxon>Ascomycota</taxon>
        <taxon>Pezizomycotina</taxon>
        <taxon>Orbiliomycetes</taxon>
        <taxon>Orbiliales</taxon>
        <taxon>Orbiliaceae</taxon>
        <taxon>Orbilia</taxon>
    </lineage>
</organism>
<evidence type="ECO:0000256" key="1">
    <source>
        <dbReference type="ARBA" id="ARBA00011065"/>
    </source>
</evidence>
<dbReference type="AlphaFoldDB" id="A0AAN8RPP8"/>
<sequence length="531" mass="59365">MDFSSPLASISRSDSSWLQPTPLSSNSSFSFGDPQSPYTPRLDVSHDSSFFDLDMSMEASPTDCLAADLSQNFHIDKTPAFPTPRRSLFSSFDNARPFVTTPPLASSPACSDIIMDLSPLPHKPIFTKNRSKLSEVSPIMDSPCQILQRKPSHDRKKLLQPRRPSQRTRTFTQKIVLKSAGASKLAFNGEDDEKPFQLGNKKTSPVLTLDDMFTASPEVSRIGLNLGLGDSLGKPRMPIFRDLKGPSDGSPLAGANRRTAVRDGPPRKMACRRSLSMYNKVEDVISPKQKLESKFCVESPSQVAARESQVLPCFGTEKDALKRITRETMIEVLDGKYAEQYDELKIVDCRFEYEYEGGHIAGAININNTEDVDKVLLSLRSESEAEAKKTLLIFHCEYSAHRAPRIAHQLRSRDRQINMHRYPTLFYPEVYILDGGYSGFFAEHKDRCEPQNYVGMDDSRHKALCEREMGRFRKATKFGRAQSYAFGSNAANANANTESPSARRAPLGHASFGVNGVQTRPRADTKRHCSY</sequence>
<dbReference type="GO" id="GO:0005737">
    <property type="term" value="C:cytoplasm"/>
    <property type="evidence" value="ECO:0007669"/>
    <property type="project" value="TreeGrafter"/>
</dbReference>
<dbReference type="PANTHER" id="PTHR10828">
    <property type="entry name" value="M-PHASE INDUCER PHOSPHATASE DUAL SPECIFICITY PHOSPHATASE CDC25"/>
    <property type="match status" value="1"/>
</dbReference>
<name>A0AAN8RPP8_9PEZI</name>
<dbReference type="GO" id="GO:0005634">
    <property type="term" value="C:nucleus"/>
    <property type="evidence" value="ECO:0007669"/>
    <property type="project" value="TreeGrafter"/>
</dbReference>
<keyword evidence="7 10" id="KW-0131">Cell cycle</keyword>
<comment type="function">
    <text evidence="10">Tyrosine protein phosphatase which functions as a dosage-dependent inducer of mitotic progression.</text>
</comment>
<evidence type="ECO:0000256" key="8">
    <source>
        <dbReference type="ARBA" id="ARBA00051722"/>
    </source>
</evidence>
<dbReference type="EMBL" id="JAVHNR010000003">
    <property type="protein sequence ID" value="KAK6348612.1"/>
    <property type="molecule type" value="Genomic_DNA"/>
</dbReference>
<evidence type="ECO:0000313" key="14">
    <source>
        <dbReference type="Proteomes" id="UP001313282"/>
    </source>
</evidence>
<evidence type="ECO:0000256" key="3">
    <source>
        <dbReference type="ARBA" id="ARBA00022618"/>
    </source>
</evidence>
<protein>
    <recommendedName>
        <fullName evidence="9 10">M-phase inducer phosphatase</fullName>
        <ecNumber evidence="2 10">3.1.3.48</ecNumber>
    </recommendedName>
</protein>
<dbReference type="PANTHER" id="PTHR10828:SF17">
    <property type="entry name" value="PROTEIN-TYROSINE-PHOSPHATASE"/>
    <property type="match status" value="1"/>
</dbReference>
<comment type="similarity">
    <text evidence="1 10">Belongs to the MPI phosphatase family.</text>
</comment>
<feature type="region of interest" description="Disordered" evidence="11">
    <location>
        <begin position="491"/>
        <end position="531"/>
    </location>
</feature>